<evidence type="ECO:0000313" key="3">
    <source>
        <dbReference type="Proteomes" id="UP000265520"/>
    </source>
</evidence>
<name>A0A392Q112_9FABA</name>
<protein>
    <submittedName>
        <fullName evidence="2">KH domain-containing protein</fullName>
    </submittedName>
</protein>
<evidence type="ECO:0000256" key="1">
    <source>
        <dbReference type="SAM" id="MobiDB-lite"/>
    </source>
</evidence>
<dbReference type="AlphaFoldDB" id="A0A392Q112"/>
<keyword evidence="3" id="KW-1185">Reference proteome</keyword>
<dbReference type="EMBL" id="LXQA010105780">
    <property type="protein sequence ID" value="MCI17519.1"/>
    <property type="molecule type" value="Genomic_DNA"/>
</dbReference>
<dbReference type="Proteomes" id="UP000265520">
    <property type="component" value="Unassembled WGS sequence"/>
</dbReference>
<feature type="region of interest" description="Disordered" evidence="1">
    <location>
        <begin position="1"/>
        <end position="21"/>
    </location>
</feature>
<accession>A0A392Q112</accession>
<organism evidence="2 3">
    <name type="scientific">Trifolium medium</name>
    <dbReference type="NCBI Taxonomy" id="97028"/>
    <lineage>
        <taxon>Eukaryota</taxon>
        <taxon>Viridiplantae</taxon>
        <taxon>Streptophyta</taxon>
        <taxon>Embryophyta</taxon>
        <taxon>Tracheophyta</taxon>
        <taxon>Spermatophyta</taxon>
        <taxon>Magnoliopsida</taxon>
        <taxon>eudicotyledons</taxon>
        <taxon>Gunneridae</taxon>
        <taxon>Pentapetalae</taxon>
        <taxon>rosids</taxon>
        <taxon>fabids</taxon>
        <taxon>Fabales</taxon>
        <taxon>Fabaceae</taxon>
        <taxon>Papilionoideae</taxon>
        <taxon>50 kb inversion clade</taxon>
        <taxon>NPAAA clade</taxon>
        <taxon>Hologalegina</taxon>
        <taxon>IRL clade</taxon>
        <taxon>Trifolieae</taxon>
        <taxon>Trifolium</taxon>
    </lineage>
</organism>
<comment type="caution">
    <text evidence="2">The sequence shown here is derived from an EMBL/GenBank/DDBJ whole genome shotgun (WGS) entry which is preliminary data.</text>
</comment>
<reference evidence="2 3" key="1">
    <citation type="journal article" date="2018" name="Front. Plant Sci.">
        <title>Red Clover (Trifolium pratense) and Zigzag Clover (T. medium) - A Picture of Genomic Similarities and Differences.</title>
        <authorList>
            <person name="Dluhosova J."/>
            <person name="Istvanek J."/>
            <person name="Nedelnik J."/>
            <person name="Repkova J."/>
        </authorList>
    </citation>
    <scope>NUCLEOTIDE SEQUENCE [LARGE SCALE GENOMIC DNA]</scope>
    <source>
        <strain evidence="3">cv. 10/8</strain>
        <tissue evidence="2">Leaf</tissue>
    </source>
</reference>
<sequence>MRDHLFGITQNGGGTGPYGKLRDYATPDHGLNIHSLSQSIDHLTLSQNSDRSSSPGVWAPKAVGGINSKCLTDVSRRLTPHKGGLELARPS</sequence>
<evidence type="ECO:0000313" key="2">
    <source>
        <dbReference type="EMBL" id="MCI17519.1"/>
    </source>
</evidence>
<proteinExistence type="predicted"/>